<protein>
    <submittedName>
        <fullName evidence="8">Uncharacterized protein</fullName>
    </submittedName>
</protein>
<dbReference type="InterPro" id="IPR017930">
    <property type="entry name" value="Myb_dom"/>
</dbReference>
<dbReference type="PANTHER" id="PTHR46621">
    <property type="entry name" value="SNRNA-ACTIVATING PROTEIN COMPLEX SUBUNIT 4"/>
    <property type="match status" value="1"/>
</dbReference>
<dbReference type="InterPro" id="IPR009057">
    <property type="entry name" value="Homeodomain-like_sf"/>
</dbReference>
<reference evidence="8 9" key="1">
    <citation type="submission" date="2018-09" db="EMBL/GenBank/DDBJ databases">
        <title>Genomic investigation of the strawberry pathogen Phytophthora fragariae indicates pathogenicity is determined by transcriptional variation in three key races.</title>
        <authorList>
            <person name="Adams T.M."/>
            <person name="Armitage A.D."/>
            <person name="Sobczyk M.K."/>
            <person name="Bates H.J."/>
            <person name="Dunwell J.M."/>
            <person name="Nellist C.F."/>
            <person name="Harrison R.J."/>
        </authorList>
    </citation>
    <scope>NUCLEOTIDE SEQUENCE [LARGE SCALE GENOMIC DNA]</scope>
    <source>
        <strain evidence="8 9">SCRP324</strain>
    </source>
</reference>
<dbReference type="EMBL" id="QXFU01001255">
    <property type="protein sequence ID" value="KAE9006640.1"/>
    <property type="molecule type" value="Genomic_DNA"/>
</dbReference>
<name>A0A6A3KGX7_9STRA</name>
<evidence type="ECO:0000256" key="5">
    <source>
        <dbReference type="ARBA" id="ARBA00023242"/>
    </source>
</evidence>
<evidence type="ECO:0000259" key="7">
    <source>
        <dbReference type="PROSITE" id="PS51294"/>
    </source>
</evidence>
<feature type="domain" description="Myb-like" evidence="6">
    <location>
        <begin position="1"/>
        <end position="46"/>
    </location>
</feature>
<dbReference type="FunFam" id="1.10.10.60:FF:000010">
    <property type="entry name" value="Transcriptional activator Myb isoform A"/>
    <property type="match status" value="1"/>
</dbReference>
<dbReference type="Pfam" id="PF13921">
    <property type="entry name" value="Myb_DNA-bind_6"/>
    <property type="match status" value="1"/>
</dbReference>
<keyword evidence="3" id="KW-0238">DNA-binding</keyword>
<feature type="domain" description="HTH myb-type" evidence="7">
    <location>
        <begin position="48"/>
        <end position="99"/>
    </location>
</feature>
<keyword evidence="1" id="KW-0677">Repeat</keyword>
<keyword evidence="2" id="KW-0805">Transcription regulation</keyword>
<dbReference type="GO" id="GO:0042796">
    <property type="term" value="P:snRNA transcription by RNA polymerase III"/>
    <property type="evidence" value="ECO:0007669"/>
    <property type="project" value="TreeGrafter"/>
</dbReference>
<dbReference type="GO" id="GO:0001006">
    <property type="term" value="F:RNA polymerase III type 3 promoter sequence-specific DNA binding"/>
    <property type="evidence" value="ECO:0007669"/>
    <property type="project" value="TreeGrafter"/>
</dbReference>
<keyword evidence="5" id="KW-0539">Nucleus</keyword>
<dbReference type="Pfam" id="PF00249">
    <property type="entry name" value="Myb_DNA-binding"/>
    <property type="match status" value="1"/>
</dbReference>
<dbReference type="InterPro" id="IPR001005">
    <property type="entry name" value="SANT/Myb"/>
</dbReference>
<evidence type="ECO:0000256" key="2">
    <source>
        <dbReference type="ARBA" id="ARBA00023015"/>
    </source>
</evidence>
<dbReference type="OrthoDB" id="2143914at2759"/>
<evidence type="ECO:0000259" key="6">
    <source>
        <dbReference type="PROSITE" id="PS50090"/>
    </source>
</evidence>
<organism evidence="8 9">
    <name type="scientific">Phytophthora rubi</name>
    <dbReference type="NCBI Taxonomy" id="129364"/>
    <lineage>
        <taxon>Eukaryota</taxon>
        <taxon>Sar</taxon>
        <taxon>Stramenopiles</taxon>
        <taxon>Oomycota</taxon>
        <taxon>Peronosporomycetes</taxon>
        <taxon>Peronosporales</taxon>
        <taxon>Peronosporaceae</taxon>
        <taxon>Phytophthora</taxon>
    </lineage>
</organism>
<evidence type="ECO:0000256" key="1">
    <source>
        <dbReference type="ARBA" id="ARBA00022737"/>
    </source>
</evidence>
<dbReference type="AlphaFoldDB" id="A0A6A3KGX7"/>
<keyword evidence="4" id="KW-0804">Transcription</keyword>
<dbReference type="GO" id="GO:0042795">
    <property type="term" value="P:snRNA transcription by RNA polymerase II"/>
    <property type="evidence" value="ECO:0007669"/>
    <property type="project" value="TreeGrafter"/>
</dbReference>
<feature type="domain" description="HTH myb-type" evidence="7">
    <location>
        <begin position="100"/>
        <end position="154"/>
    </location>
</feature>
<evidence type="ECO:0000313" key="9">
    <source>
        <dbReference type="Proteomes" id="UP000435112"/>
    </source>
</evidence>
<feature type="domain" description="HTH myb-type" evidence="7">
    <location>
        <begin position="1"/>
        <end position="42"/>
    </location>
</feature>
<proteinExistence type="predicted"/>
<dbReference type="Gene3D" id="1.10.10.60">
    <property type="entry name" value="Homeodomain-like"/>
    <property type="match status" value="3"/>
</dbReference>
<dbReference type="Proteomes" id="UP000435112">
    <property type="component" value="Unassembled WGS sequence"/>
</dbReference>
<comment type="caution">
    <text evidence="8">The sequence shown here is derived from an EMBL/GenBank/DDBJ whole genome shotgun (WGS) entry which is preliminary data.</text>
</comment>
<dbReference type="PROSITE" id="PS51294">
    <property type="entry name" value="HTH_MYB"/>
    <property type="match status" value="3"/>
</dbReference>
<dbReference type="SUPFAM" id="SSF46689">
    <property type="entry name" value="Homeodomain-like"/>
    <property type="match status" value="2"/>
</dbReference>
<dbReference type="GO" id="GO:0019185">
    <property type="term" value="C:snRNA-activating protein complex"/>
    <property type="evidence" value="ECO:0007669"/>
    <property type="project" value="TreeGrafter"/>
</dbReference>
<evidence type="ECO:0000256" key="4">
    <source>
        <dbReference type="ARBA" id="ARBA00023163"/>
    </source>
</evidence>
<evidence type="ECO:0000313" key="8">
    <source>
        <dbReference type="EMBL" id="KAE9006640.1"/>
    </source>
</evidence>
<dbReference type="CDD" id="cd00167">
    <property type="entry name" value="SANT"/>
    <property type="match status" value="3"/>
</dbReference>
<dbReference type="PROSITE" id="PS50090">
    <property type="entry name" value="MYB_LIKE"/>
    <property type="match status" value="3"/>
</dbReference>
<feature type="domain" description="Myb-like" evidence="6">
    <location>
        <begin position="48"/>
        <end position="99"/>
    </location>
</feature>
<gene>
    <name evidence="8" type="ORF">PR002_g16434</name>
</gene>
<dbReference type="GO" id="GO:0000978">
    <property type="term" value="F:RNA polymerase II cis-regulatory region sequence-specific DNA binding"/>
    <property type="evidence" value="ECO:0007669"/>
    <property type="project" value="TreeGrafter"/>
</dbReference>
<evidence type="ECO:0000256" key="3">
    <source>
        <dbReference type="ARBA" id="ARBA00023125"/>
    </source>
</evidence>
<feature type="domain" description="Myb-like" evidence="6">
    <location>
        <begin position="100"/>
        <end position="150"/>
    </location>
</feature>
<dbReference type="PANTHER" id="PTHR46621:SF1">
    <property type="entry name" value="SNRNA-ACTIVATING PROTEIN COMPLEX SUBUNIT 4"/>
    <property type="match status" value="1"/>
</dbReference>
<dbReference type="SMART" id="SM00717">
    <property type="entry name" value="SANT"/>
    <property type="match status" value="3"/>
</dbReference>
<sequence>MLWAPDEDALLRDAVRQHGVRQWECVASAVPNRSVASCSARWEELQRRRSRSRQAWTEHEDKQLSAVVDTEGAGQWTMVASFLPGRNAKQCRERWHHQLNPSIKREPWSTDEDARLLTLQRKFGNAWSRMAPHLPGRTDNAIKNRWHSAQFRRRRRASNWRSNARDIEDFENLSPSFTPTCPRRASFTTAAIADEGEKYSSYAQNLLEDVDLVWAELANILLDEGAGAG</sequence>
<accession>A0A6A3KGX7</accession>
<dbReference type="InterPro" id="IPR051575">
    <property type="entry name" value="Myb-like_DNA-bd"/>
</dbReference>